<dbReference type="Proteomes" id="UP000608662">
    <property type="component" value="Unassembled WGS sequence"/>
</dbReference>
<dbReference type="OrthoDB" id="387084at2157"/>
<evidence type="ECO:0000313" key="8">
    <source>
        <dbReference type="Proteomes" id="UP000608662"/>
    </source>
</evidence>
<feature type="transmembrane region" description="Helical" evidence="5">
    <location>
        <begin position="101"/>
        <end position="119"/>
    </location>
</feature>
<feature type="transmembrane region" description="Helical" evidence="5">
    <location>
        <begin position="397"/>
        <end position="416"/>
    </location>
</feature>
<keyword evidence="4 5" id="KW-0472">Membrane</keyword>
<evidence type="ECO:0000256" key="1">
    <source>
        <dbReference type="ARBA" id="ARBA00004141"/>
    </source>
</evidence>
<sequence length="454" mass="49368">MQRNQSTRSSFTVGHPGDDWIGVLLGVYLFGLVINTHPALNLWIGGIEVFRPDRVLVIPFVGYYLLCNVELRITEPVLFGIAFFATMALSAVTNGVASGTFLSLSIQYVYVLGVFILMTSLQLSTDQLRGLLRFLVLMFALIALIGVVQAVTLNVPFLGPDAIPFRFSTYYGYRRPYSLTAEPSYLAMLLSSGVAVLFPAVVSNRPILFSQRNQRYLLWLLTVGVVVSGSMSGYLTLVGFLSVAVPVVLWIYGTNRTIVGKGLSGILGALLVISVDTSFIRMLASRLSGLIVLLTELGGVSGSADIRLFRWLTAVEVWRENPLLGVAPGGYEQYVIAHRPTTYLNPQRLVSVEGGWLPVLAMTGAVGFILFVAIWGSILRQAVAVVSDSARVYSSDLCLIGLSVVLVQLIGWTFTFSFVDPFRWAMIAVGYLLVLHAAAQSSENCDGTTSPPSD</sequence>
<comment type="caution">
    <text evidence="7">The sequence shown here is derived from an EMBL/GenBank/DDBJ whole genome shotgun (WGS) entry which is preliminary data.</text>
</comment>
<reference evidence="7" key="1">
    <citation type="submission" date="2019-12" db="EMBL/GenBank/DDBJ databases">
        <title>Whole-genome sequence of Halomicrobium mukohataei pws1.</title>
        <authorList>
            <person name="Verma D.K."/>
            <person name="Gopal K."/>
            <person name="Prasad E.S."/>
        </authorList>
    </citation>
    <scope>NUCLEOTIDE SEQUENCE</scope>
    <source>
        <strain evidence="7">Pws1</strain>
    </source>
</reference>
<comment type="subcellular location">
    <subcellularLocation>
        <location evidence="1">Membrane</location>
        <topology evidence="1">Multi-pass membrane protein</topology>
    </subcellularLocation>
</comment>
<evidence type="ECO:0000256" key="3">
    <source>
        <dbReference type="ARBA" id="ARBA00022989"/>
    </source>
</evidence>
<feature type="transmembrane region" description="Helical" evidence="5">
    <location>
        <begin position="185"/>
        <end position="207"/>
    </location>
</feature>
<organism evidence="7 8">
    <name type="scientific">Halomicrobium mukohataei</name>
    <dbReference type="NCBI Taxonomy" id="57705"/>
    <lineage>
        <taxon>Archaea</taxon>
        <taxon>Methanobacteriati</taxon>
        <taxon>Methanobacteriota</taxon>
        <taxon>Stenosarchaea group</taxon>
        <taxon>Halobacteria</taxon>
        <taxon>Halobacteriales</taxon>
        <taxon>Haloarculaceae</taxon>
        <taxon>Halomicrobium</taxon>
    </lineage>
</organism>
<evidence type="ECO:0000256" key="2">
    <source>
        <dbReference type="ARBA" id="ARBA00022692"/>
    </source>
</evidence>
<gene>
    <name evidence="7" type="ORF">GOC74_00270</name>
</gene>
<dbReference type="InterPro" id="IPR051533">
    <property type="entry name" value="WaaL-like"/>
</dbReference>
<evidence type="ECO:0000256" key="5">
    <source>
        <dbReference type="SAM" id="Phobius"/>
    </source>
</evidence>
<accession>A0A847TYJ5</accession>
<keyword evidence="3 5" id="KW-1133">Transmembrane helix</keyword>
<feature type="transmembrane region" description="Helical" evidence="5">
    <location>
        <begin position="77"/>
        <end position="95"/>
    </location>
</feature>
<feature type="transmembrane region" description="Helical" evidence="5">
    <location>
        <begin position="258"/>
        <end position="275"/>
    </location>
</feature>
<dbReference type="InterPro" id="IPR007016">
    <property type="entry name" value="O-antigen_ligase-rel_domated"/>
</dbReference>
<evidence type="ECO:0000313" key="7">
    <source>
        <dbReference type="EMBL" id="NLV08373.1"/>
    </source>
</evidence>
<dbReference type="PANTHER" id="PTHR37422:SF13">
    <property type="entry name" value="LIPOPOLYSACCHARIDE BIOSYNTHESIS PROTEIN PA4999-RELATED"/>
    <property type="match status" value="1"/>
</dbReference>
<feature type="transmembrane region" description="Helical" evidence="5">
    <location>
        <begin position="355"/>
        <end position="376"/>
    </location>
</feature>
<feature type="transmembrane region" description="Helical" evidence="5">
    <location>
        <begin position="219"/>
        <end position="252"/>
    </location>
</feature>
<dbReference type="AlphaFoldDB" id="A0A847TYJ5"/>
<feature type="transmembrane region" description="Helical" evidence="5">
    <location>
        <begin position="131"/>
        <end position="151"/>
    </location>
</feature>
<evidence type="ECO:0000259" key="6">
    <source>
        <dbReference type="Pfam" id="PF04932"/>
    </source>
</evidence>
<feature type="transmembrane region" description="Helical" evidence="5">
    <location>
        <begin position="287"/>
        <end position="309"/>
    </location>
</feature>
<feature type="domain" description="O-antigen ligase-related" evidence="6">
    <location>
        <begin position="217"/>
        <end position="372"/>
    </location>
</feature>
<feature type="transmembrane region" description="Helical" evidence="5">
    <location>
        <begin position="20"/>
        <end position="44"/>
    </location>
</feature>
<dbReference type="GO" id="GO:0016020">
    <property type="term" value="C:membrane"/>
    <property type="evidence" value="ECO:0007669"/>
    <property type="project" value="UniProtKB-SubCell"/>
</dbReference>
<protein>
    <recommendedName>
        <fullName evidence="6">O-antigen ligase-related domain-containing protein</fullName>
    </recommendedName>
</protein>
<dbReference type="RefSeq" id="WP_170092408.1">
    <property type="nucleotide sequence ID" value="NZ_WOYG01000001.1"/>
</dbReference>
<name>A0A847TYJ5_9EURY</name>
<dbReference type="PANTHER" id="PTHR37422">
    <property type="entry name" value="TEICHURONIC ACID BIOSYNTHESIS PROTEIN TUAE"/>
    <property type="match status" value="1"/>
</dbReference>
<evidence type="ECO:0000256" key="4">
    <source>
        <dbReference type="ARBA" id="ARBA00023136"/>
    </source>
</evidence>
<dbReference type="EMBL" id="WOYG01000001">
    <property type="protein sequence ID" value="NLV08373.1"/>
    <property type="molecule type" value="Genomic_DNA"/>
</dbReference>
<proteinExistence type="predicted"/>
<dbReference type="Pfam" id="PF04932">
    <property type="entry name" value="Wzy_C"/>
    <property type="match status" value="1"/>
</dbReference>
<keyword evidence="2 5" id="KW-0812">Transmembrane</keyword>